<dbReference type="VEuPathDB" id="FungiDB:FOIG_01836"/>
<dbReference type="Gene3D" id="3.40.50.720">
    <property type="entry name" value="NAD(P)-binding Rossmann-like Domain"/>
    <property type="match status" value="1"/>
</dbReference>
<dbReference type="PRINTS" id="PR00081">
    <property type="entry name" value="GDHRDH"/>
</dbReference>
<sequence length="257" mass="27235">MPPIKGQSLLIIGGSSGIGAAVAKLALAEGLRVSIASSDPDRVSNKVASLKKDFPGGNITGHVADVSQDNVEARLEKLLTDVTTANGTPLDHIVYTAIRINLKPVSEVTRDYLRDSTQFGYVTPLLLAKLAPGFLKRDYTSSLTFTGGQVGEKPIQGYTIGSMYAAGLYGMVRNLALDMAPLRFNQVSPGPTDTELWGPEEHRKMLKEAVSRTALLGKPGSAEEVAEAYIYLMKDSNATGALISTSGGVLLQSAMPL</sequence>
<dbReference type="VEuPathDB" id="FungiDB:HZS61_011098"/>
<dbReference type="PANTHER" id="PTHR43477:SF1">
    <property type="entry name" value="DIHYDROANTICAPSIN 7-DEHYDROGENASE"/>
    <property type="match status" value="1"/>
</dbReference>
<accession>A0A2H3TGG7</accession>
<dbReference type="InterPro" id="IPR051122">
    <property type="entry name" value="SDR_DHRS6-like"/>
</dbReference>
<dbReference type="Proteomes" id="UP000219369">
    <property type="component" value="Unassembled WGS sequence"/>
</dbReference>
<organism evidence="4 5">
    <name type="scientific">Fusarium oxysporum</name>
    <name type="common">Fusarium vascular wilt</name>
    <dbReference type="NCBI Taxonomy" id="5507"/>
    <lineage>
        <taxon>Eukaryota</taxon>
        <taxon>Fungi</taxon>
        <taxon>Dikarya</taxon>
        <taxon>Ascomycota</taxon>
        <taxon>Pezizomycotina</taxon>
        <taxon>Sordariomycetes</taxon>
        <taxon>Hypocreomycetidae</taxon>
        <taxon>Hypocreales</taxon>
        <taxon>Nectriaceae</taxon>
        <taxon>Fusarium</taxon>
        <taxon>Fusarium oxysporum species complex</taxon>
    </lineage>
</organism>
<protein>
    <submittedName>
        <fullName evidence="4">Related to enoyl-[acyl-carrier-protein] reductase 1</fullName>
    </submittedName>
</protein>
<dbReference type="VEuPathDB" id="FungiDB:FOMG_10955"/>
<dbReference type="EMBL" id="FMJY01000003">
    <property type="protein sequence ID" value="SCO80833.1"/>
    <property type="molecule type" value="Genomic_DNA"/>
</dbReference>
<dbReference type="PANTHER" id="PTHR43477">
    <property type="entry name" value="DIHYDROANTICAPSIN 7-DEHYDROGENASE"/>
    <property type="match status" value="1"/>
</dbReference>
<comment type="similarity">
    <text evidence="1">Belongs to the short-chain dehydrogenases/reductases (SDR) family.</text>
</comment>
<proteinExistence type="inferred from homology"/>
<dbReference type="InterPro" id="IPR036291">
    <property type="entry name" value="NAD(P)-bd_dom_sf"/>
</dbReference>
<dbReference type="SUPFAM" id="SSF51735">
    <property type="entry name" value="NAD(P)-binding Rossmann-fold domains"/>
    <property type="match status" value="1"/>
</dbReference>
<evidence type="ECO:0000256" key="2">
    <source>
        <dbReference type="ARBA" id="ARBA00022857"/>
    </source>
</evidence>
<evidence type="ECO:0000256" key="3">
    <source>
        <dbReference type="ARBA" id="ARBA00023002"/>
    </source>
</evidence>
<dbReference type="Pfam" id="PF23441">
    <property type="entry name" value="SDR"/>
    <property type="match status" value="1"/>
</dbReference>
<gene>
    <name evidence="4" type="ORF">FRV6_05046</name>
</gene>
<keyword evidence="2" id="KW-0521">NADP</keyword>
<dbReference type="VEuPathDB" id="FungiDB:FOZG_09248"/>
<dbReference type="VEuPathDB" id="FungiDB:FOC1_g10015156"/>
<reference evidence="5" key="1">
    <citation type="submission" date="2016-09" db="EMBL/GenBank/DDBJ databases">
        <authorList>
            <person name="Guldener U."/>
        </authorList>
    </citation>
    <scope>NUCLEOTIDE SEQUENCE [LARGE SCALE GENOMIC DNA]</scope>
    <source>
        <strain evidence="5">V64-1</strain>
    </source>
</reference>
<evidence type="ECO:0000313" key="4">
    <source>
        <dbReference type="EMBL" id="SCO80833.1"/>
    </source>
</evidence>
<dbReference type="InterPro" id="IPR002347">
    <property type="entry name" value="SDR_fam"/>
</dbReference>
<keyword evidence="3" id="KW-0560">Oxidoreductase</keyword>
<dbReference type="CDD" id="cd05233">
    <property type="entry name" value="SDR_c"/>
    <property type="match status" value="1"/>
</dbReference>
<dbReference type="GO" id="GO:0016491">
    <property type="term" value="F:oxidoreductase activity"/>
    <property type="evidence" value="ECO:0007669"/>
    <property type="project" value="UniProtKB-KW"/>
</dbReference>
<evidence type="ECO:0000256" key="1">
    <source>
        <dbReference type="ARBA" id="ARBA00006484"/>
    </source>
</evidence>
<dbReference type="InterPro" id="IPR057571">
    <property type="entry name" value="SDR_PhqE-like"/>
</dbReference>
<name>A0A2H3TGG7_FUSOX</name>
<dbReference type="VEuPathDB" id="FungiDB:FOXG_02879"/>
<dbReference type="OrthoDB" id="294295at2759"/>
<evidence type="ECO:0000313" key="5">
    <source>
        <dbReference type="Proteomes" id="UP000219369"/>
    </source>
</evidence>
<dbReference type="AlphaFoldDB" id="A0A2H3TGG7"/>